<dbReference type="Gene3D" id="1.20.1250.20">
    <property type="entry name" value="MFS general substrate transporter like domains"/>
    <property type="match status" value="1"/>
</dbReference>
<keyword evidence="4 7" id="KW-0812">Transmembrane</keyword>
<dbReference type="Pfam" id="PF00083">
    <property type="entry name" value="Sugar_tr"/>
    <property type="match status" value="1"/>
</dbReference>
<gene>
    <name evidence="8" type="ORF">DIATSA_LOCUS5351</name>
</gene>
<evidence type="ECO:0000256" key="4">
    <source>
        <dbReference type="ARBA" id="ARBA00022692"/>
    </source>
</evidence>
<keyword evidence="6 7" id="KW-0472">Membrane</keyword>
<comment type="similarity">
    <text evidence="2">Belongs to the major facilitator superfamily.</text>
</comment>
<feature type="transmembrane region" description="Helical" evidence="7">
    <location>
        <begin position="20"/>
        <end position="42"/>
    </location>
</feature>
<dbReference type="Proteomes" id="UP001153714">
    <property type="component" value="Chromosome 17"/>
</dbReference>
<dbReference type="GO" id="GO:0016020">
    <property type="term" value="C:membrane"/>
    <property type="evidence" value="ECO:0007669"/>
    <property type="project" value="UniProtKB-SubCell"/>
</dbReference>
<evidence type="ECO:0000256" key="2">
    <source>
        <dbReference type="ARBA" id="ARBA00008335"/>
    </source>
</evidence>
<comment type="subcellular location">
    <subcellularLocation>
        <location evidence="1">Membrane</location>
        <topology evidence="1">Multi-pass membrane protein</topology>
    </subcellularLocation>
</comment>
<reference evidence="8" key="2">
    <citation type="submission" date="2022-10" db="EMBL/GenBank/DDBJ databases">
        <authorList>
            <consortium name="ENA_rothamsted_submissions"/>
            <consortium name="culmorum"/>
            <person name="King R."/>
        </authorList>
    </citation>
    <scope>NUCLEOTIDE SEQUENCE</scope>
</reference>
<evidence type="ECO:0000256" key="5">
    <source>
        <dbReference type="ARBA" id="ARBA00022989"/>
    </source>
</evidence>
<dbReference type="AlphaFoldDB" id="A0A9N9WCJ2"/>
<keyword evidence="9" id="KW-1185">Reference proteome</keyword>
<dbReference type="EMBL" id="OU893348">
    <property type="protein sequence ID" value="CAG9787477.1"/>
    <property type="molecule type" value="Genomic_DNA"/>
</dbReference>
<dbReference type="PANTHER" id="PTHR23511:SF35">
    <property type="entry name" value="MAJOR FACILITATOR SUPERFAMILY (MFS) PROFILE DOMAIN-CONTAINING PROTEIN"/>
    <property type="match status" value="1"/>
</dbReference>
<proteinExistence type="inferred from homology"/>
<name>A0A9N9WCJ2_9NEOP</name>
<dbReference type="GO" id="GO:0022857">
    <property type="term" value="F:transmembrane transporter activity"/>
    <property type="evidence" value="ECO:0007669"/>
    <property type="project" value="InterPro"/>
</dbReference>
<dbReference type="SUPFAM" id="SSF103473">
    <property type="entry name" value="MFS general substrate transporter"/>
    <property type="match status" value="1"/>
</dbReference>
<dbReference type="OrthoDB" id="433512at2759"/>
<evidence type="ECO:0000313" key="9">
    <source>
        <dbReference type="Proteomes" id="UP001153714"/>
    </source>
</evidence>
<keyword evidence="5 7" id="KW-1133">Transmembrane helix</keyword>
<feature type="transmembrane region" description="Helical" evidence="7">
    <location>
        <begin position="96"/>
        <end position="115"/>
    </location>
</feature>
<feature type="transmembrane region" description="Helical" evidence="7">
    <location>
        <begin position="54"/>
        <end position="76"/>
    </location>
</feature>
<dbReference type="InterPro" id="IPR036259">
    <property type="entry name" value="MFS_trans_sf"/>
</dbReference>
<evidence type="ECO:0000256" key="7">
    <source>
        <dbReference type="SAM" id="Phobius"/>
    </source>
</evidence>
<dbReference type="PANTHER" id="PTHR23511">
    <property type="entry name" value="SYNAPTIC VESICLE GLYCOPROTEIN 2"/>
    <property type="match status" value="1"/>
</dbReference>
<evidence type="ECO:0000256" key="6">
    <source>
        <dbReference type="ARBA" id="ARBA00023136"/>
    </source>
</evidence>
<dbReference type="InterPro" id="IPR005828">
    <property type="entry name" value="MFS_sugar_transport-like"/>
</dbReference>
<evidence type="ECO:0000313" key="8">
    <source>
        <dbReference type="EMBL" id="CAG9787477.1"/>
    </source>
</evidence>
<sequence>MQVSFVLSTLCSICPTWHILGLVKFISVCFSCAANSASYTLVGESCNLKMRSKYMLLMTCLLLLSPAAAGVVTYPILKLKFESEMWFGVTFTPWRLLIIALAFPSGIGAVAICFFHESPIFLANSGKKEEALEVLKSIYTINHRGSKEEYEVCVAFFLTCL</sequence>
<organism evidence="8 9">
    <name type="scientific">Diatraea saccharalis</name>
    <name type="common">sugarcane borer</name>
    <dbReference type="NCBI Taxonomy" id="40085"/>
    <lineage>
        <taxon>Eukaryota</taxon>
        <taxon>Metazoa</taxon>
        <taxon>Ecdysozoa</taxon>
        <taxon>Arthropoda</taxon>
        <taxon>Hexapoda</taxon>
        <taxon>Insecta</taxon>
        <taxon>Pterygota</taxon>
        <taxon>Neoptera</taxon>
        <taxon>Endopterygota</taxon>
        <taxon>Lepidoptera</taxon>
        <taxon>Glossata</taxon>
        <taxon>Ditrysia</taxon>
        <taxon>Pyraloidea</taxon>
        <taxon>Crambidae</taxon>
        <taxon>Crambinae</taxon>
        <taxon>Diatraea</taxon>
    </lineage>
</organism>
<evidence type="ECO:0000256" key="3">
    <source>
        <dbReference type="ARBA" id="ARBA00022448"/>
    </source>
</evidence>
<reference evidence="8" key="1">
    <citation type="submission" date="2021-12" db="EMBL/GenBank/DDBJ databases">
        <authorList>
            <person name="King R."/>
        </authorList>
    </citation>
    <scope>NUCLEOTIDE SEQUENCE</scope>
</reference>
<accession>A0A9N9WCJ2</accession>
<protein>
    <submittedName>
        <fullName evidence="8">Uncharacterized protein</fullName>
    </submittedName>
</protein>
<evidence type="ECO:0000256" key="1">
    <source>
        <dbReference type="ARBA" id="ARBA00004141"/>
    </source>
</evidence>
<keyword evidence="3" id="KW-0813">Transport</keyword>